<evidence type="ECO:0000256" key="1">
    <source>
        <dbReference type="SAM" id="SignalP"/>
    </source>
</evidence>
<evidence type="ECO:0000313" key="3">
    <source>
        <dbReference type="EMBL" id="TSE06957.1"/>
    </source>
</evidence>
<evidence type="ECO:0000259" key="2">
    <source>
        <dbReference type="Pfam" id="PF05257"/>
    </source>
</evidence>
<feature type="chain" id="PRO_5021793858" evidence="1">
    <location>
        <begin position="23"/>
        <end position="197"/>
    </location>
</feature>
<protein>
    <submittedName>
        <fullName evidence="3">CHAP domain-containing protein</fullName>
    </submittedName>
</protein>
<keyword evidence="1" id="KW-0732">Signal</keyword>
<dbReference type="Proteomes" id="UP000318833">
    <property type="component" value="Unassembled WGS sequence"/>
</dbReference>
<keyword evidence="4" id="KW-1185">Reference proteome</keyword>
<proteinExistence type="predicted"/>
<evidence type="ECO:0000313" key="4">
    <source>
        <dbReference type="Proteomes" id="UP000318833"/>
    </source>
</evidence>
<name>A0A554VHF9_9FLAO</name>
<accession>A0A554VHF9</accession>
<dbReference type="AlphaFoldDB" id="A0A554VHF9"/>
<reference evidence="3 4" key="1">
    <citation type="submission" date="2019-07" db="EMBL/GenBank/DDBJ databases">
        <title>The draft genome sequence of Aquimarina algiphila M91.</title>
        <authorList>
            <person name="Meng X."/>
        </authorList>
    </citation>
    <scope>NUCLEOTIDE SEQUENCE [LARGE SCALE GENOMIC DNA]</scope>
    <source>
        <strain evidence="3 4">M91</strain>
    </source>
</reference>
<dbReference type="InterPro" id="IPR007921">
    <property type="entry name" value="CHAP_dom"/>
</dbReference>
<organism evidence="3 4">
    <name type="scientific">Aquimarina algiphila</name>
    <dbReference type="NCBI Taxonomy" id="2047982"/>
    <lineage>
        <taxon>Bacteria</taxon>
        <taxon>Pseudomonadati</taxon>
        <taxon>Bacteroidota</taxon>
        <taxon>Flavobacteriia</taxon>
        <taxon>Flavobacteriales</taxon>
        <taxon>Flavobacteriaceae</taxon>
        <taxon>Aquimarina</taxon>
    </lineage>
</organism>
<gene>
    <name evidence="3" type="ORF">FOF46_17180</name>
</gene>
<dbReference type="EMBL" id="VLNR01000038">
    <property type="protein sequence ID" value="TSE06957.1"/>
    <property type="molecule type" value="Genomic_DNA"/>
</dbReference>
<dbReference type="Pfam" id="PF05257">
    <property type="entry name" value="CHAP"/>
    <property type="match status" value="1"/>
</dbReference>
<comment type="caution">
    <text evidence="3">The sequence shown here is derived from an EMBL/GenBank/DDBJ whole genome shotgun (WGS) entry which is preliminary data.</text>
</comment>
<sequence length="197" mass="22632">MAKTKVIYVYLLCILICSHLFSQDAVNLQSLQEVINSEMELRQCVKELYDSQVGVREVGGENRGASVEMYLESVGLGHSLAWCAAFVSWCYQHAGVEAPKSGWVPSYALQRKRIYQRGKFQKQKPQTGDVFMIWYHKLKRPAHIGFVDHWGDKWVVTVEGNTNDNGSREGDGVYRKRRLKKQIWAVSNFVSNTDRQK</sequence>
<dbReference type="OrthoDB" id="9813532at2"/>
<feature type="signal peptide" evidence="1">
    <location>
        <begin position="1"/>
        <end position="22"/>
    </location>
</feature>
<feature type="domain" description="Peptidase C51" evidence="2">
    <location>
        <begin position="79"/>
        <end position="161"/>
    </location>
</feature>